<gene>
    <name evidence="1" type="ORF">GR217_22750</name>
</gene>
<organism evidence="1 2">
    <name type="scientific">Rhizobium ruizarguesonis</name>
    <dbReference type="NCBI Taxonomy" id="2081791"/>
    <lineage>
        <taxon>Bacteria</taxon>
        <taxon>Pseudomonadati</taxon>
        <taxon>Pseudomonadota</taxon>
        <taxon>Alphaproteobacteria</taxon>
        <taxon>Hyphomicrobiales</taxon>
        <taxon>Rhizobiaceae</taxon>
        <taxon>Rhizobium/Agrobacterium group</taxon>
        <taxon>Rhizobium</taxon>
    </lineage>
</organism>
<name>A0AAE4YSP5_9HYPH</name>
<dbReference type="Proteomes" id="UP000661163">
    <property type="component" value="Unassembled WGS sequence"/>
</dbReference>
<reference evidence="1 2" key="1">
    <citation type="submission" date="2019-12" db="EMBL/GenBank/DDBJ databases">
        <title>Rhizobium genotypes associated with high levels of biological nitrogen fixation by grain legumes in a temperate-maritime cropping system.</title>
        <authorList>
            <person name="Maluk M."/>
            <person name="Francesc Ferrando Molina F."/>
            <person name="Lopez Del Egido L."/>
            <person name="Lafos M."/>
            <person name="Langarica-Fuentes A."/>
            <person name="Gebre Yohannes G."/>
            <person name="Young M.W."/>
            <person name="Martin P."/>
            <person name="Gantlett R."/>
            <person name="Kenicer G."/>
            <person name="Hawes C."/>
            <person name="Begg G.S."/>
            <person name="Quilliam R.S."/>
            <person name="Squire G.R."/>
            <person name="Poole P.S."/>
            <person name="Young P.W."/>
            <person name="Iannetta P.M."/>
            <person name="James E.K."/>
        </authorList>
    </citation>
    <scope>NUCLEOTIDE SEQUENCE [LARGE SCALE GENOMIC DNA]</scope>
    <source>
        <strain evidence="1 2">JHI985</strain>
    </source>
</reference>
<accession>A0AAE4YSP5</accession>
<sequence>MDADFEVEAALAFHDDDAKATIAALLGDIFDYIEMSWHNALLPESLSRDSIVPEAIRSESKEWDLRFRWAASE</sequence>
<evidence type="ECO:0000313" key="2">
    <source>
        <dbReference type="Proteomes" id="UP000661163"/>
    </source>
</evidence>
<dbReference type="RefSeq" id="WP_164566362.1">
    <property type="nucleotide sequence ID" value="NZ_WUFC01000020.1"/>
</dbReference>
<comment type="caution">
    <text evidence="1">The sequence shown here is derived from an EMBL/GenBank/DDBJ whole genome shotgun (WGS) entry which is preliminary data.</text>
</comment>
<protein>
    <submittedName>
        <fullName evidence="1">Uncharacterized protein</fullName>
    </submittedName>
</protein>
<dbReference type="EMBL" id="WUFC01000020">
    <property type="protein sequence ID" value="NEI50507.1"/>
    <property type="molecule type" value="Genomic_DNA"/>
</dbReference>
<dbReference type="AlphaFoldDB" id="A0AAE4YSP5"/>
<proteinExistence type="predicted"/>
<evidence type="ECO:0000313" key="1">
    <source>
        <dbReference type="EMBL" id="NEI50507.1"/>
    </source>
</evidence>